<dbReference type="PROSITE" id="PS00175">
    <property type="entry name" value="PG_MUTASE"/>
    <property type="match status" value="1"/>
</dbReference>
<dbReference type="InterPro" id="IPR050275">
    <property type="entry name" value="PGM_Phosphatase"/>
</dbReference>
<proteinExistence type="predicted"/>
<dbReference type="Pfam" id="PF00300">
    <property type="entry name" value="His_Phos_1"/>
    <property type="match status" value="1"/>
</dbReference>
<dbReference type="InterPro" id="IPR029033">
    <property type="entry name" value="His_PPase_superfam"/>
</dbReference>
<organism evidence="1 2">
    <name type="scientific">Seohaeicola nanhaiensis</name>
    <dbReference type="NCBI Taxonomy" id="1387282"/>
    <lineage>
        <taxon>Bacteria</taxon>
        <taxon>Pseudomonadati</taxon>
        <taxon>Pseudomonadota</taxon>
        <taxon>Alphaproteobacteria</taxon>
        <taxon>Rhodobacterales</taxon>
        <taxon>Roseobacteraceae</taxon>
        <taxon>Seohaeicola</taxon>
    </lineage>
</organism>
<evidence type="ECO:0000313" key="2">
    <source>
        <dbReference type="Proteomes" id="UP001595973"/>
    </source>
</evidence>
<keyword evidence="2" id="KW-1185">Reference proteome</keyword>
<name>A0ABV9KE27_9RHOB</name>
<dbReference type="InterPro" id="IPR013078">
    <property type="entry name" value="His_Pase_superF_clade-1"/>
</dbReference>
<dbReference type="CDD" id="cd07067">
    <property type="entry name" value="HP_PGM_like"/>
    <property type="match status" value="1"/>
</dbReference>
<evidence type="ECO:0000313" key="1">
    <source>
        <dbReference type="EMBL" id="MFC4668184.1"/>
    </source>
</evidence>
<dbReference type="PIRSF" id="PIRSF000709">
    <property type="entry name" value="6PFK_2-Ptase"/>
    <property type="match status" value="1"/>
</dbReference>
<comment type="caution">
    <text evidence="1">The sequence shown here is derived from an EMBL/GenBank/DDBJ whole genome shotgun (WGS) entry which is preliminary data.</text>
</comment>
<dbReference type="SUPFAM" id="SSF53254">
    <property type="entry name" value="Phosphoglycerate mutase-like"/>
    <property type="match status" value="1"/>
</dbReference>
<dbReference type="RefSeq" id="WP_380716452.1">
    <property type="nucleotide sequence ID" value="NZ_JBHSGI010000004.1"/>
</dbReference>
<dbReference type="InterPro" id="IPR001345">
    <property type="entry name" value="PG/BPGM_mutase_AS"/>
</dbReference>
<reference evidence="2" key="1">
    <citation type="journal article" date="2019" name="Int. J. Syst. Evol. Microbiol.">
        <title>The Global Catalogue of Microorganisms (GCM) 10K type strain sequencing project: providing services to taxonomists for standard genome sequencing and annotation.</title>
        <authorList>
            <consortium name="The Broad Institute Genomics Platform"/>
            <consortium name="The Broad Institute Genome Sequencing Center for Infectious Disease"/>
            <person name="Wu L."/>
            <person name="Ma J."/>
        </authorList>
    </citation>
    <scope>NUCLEOTIDE SEQUENCE [LARGE SCALE GENOMIC DNA]</scope>
    <source>
        <strain evidence="2">CGMCC 4.7283</strain>
    </source>
</reference>
<dbReference type="SMART" id="SM00855">
    <property type="entry name" value="PGAM"/>
    <property type="match status" value="1"/>
</dbReference>
<sequence length="203" mass="22136">MTSCPDLLILRHGETEWNLAGRMQGRLDSTLTARGREQAAAQGRILSREGAGALDWFVSPRGRTMETARIASEGLGVTLREDPRLVEIDMGDWTGRLRDEIAAEAPHLFHEEASELAFYRAIPGGETLEAMEARLAAFLADLRRPAVIVTHGVASRLLRCIALGLPGDLFDRLGGGQGVVYRLAQGRYEKLSESGAEPQDDAI</sequence>
<gene>
    <name evidence="1" type="ORF">ACFO5X_06430</name>
</gene>
<dbReference type="Gene3D" id="3.40.50.1240">
    <property type="entry name" value="Phosphoglycerate mutase-like"/>
    <property type="match status" value="1"/>
</dbReference>
<dbReference type="PANTHER" id="PTHR48100:SF59">
    <property type="entry name" value="ADENOSYLCOBALAMIN_ALPHA-RIBAZOLE PHOSPHATASE"/>
    <property type="match status" value="1"/>
</dbReference>
<dbReference type="Proteomes" id="UP001595973">
    <property type="component" value="Unassembled WGS sequence"/>
</dbReference>
<protein>
    <submittedName>
        <fullName evidence="1">Histidine phosphatase family protein</fullName>
    </submittedName>
</protein>
<dbReference type="EMBL" id="JBHSGI010000004">
    <property type="protein sequence ID" value="MFC4668184.1"/>
    <property type="molecule type" value="Genomic_DNA"/>
</dbReference>
<dbReference type="PANTHER" id="PTHR48100">
    <property type="entry name" value="BROAD-SPECIFICITY PHOSPHATASE YOR283W-RELATED"/>
    <property type="match status" value="1"/>
</dbReference>
<accession>A0ABV9KE27</accession>